<dbReference type="PROSITE" id="PS50801">
    <property type="entry name" value="STAS"/>
    <property type="match status" value="1"/>
</dbReference>
<dbReference type="InterPro" id="IPR036513">
    <property type="entry name" value="STAS_dom_sf"/>
</dbReference>
<keyword evidence="5" id="KW-1185">Reference proteome</keyword>
<comment type="caution">
    <text evidence="4">The sequence shown here is derived from an EMBL/GenBank/DDBJ whole genome shotgun (WGS) entry which is preliminary data.</text>
</comment>
<dbReference type="PANTHER" id="PTHR33495:SF2">
    <property type="entry name" value="ANTI-SIGMA FACTOR ANTAGONIST TM_1081-RELATED"/>
    <property type="match status" value="1"/>
</dbReference>
<comment type="similarity">
    <text evidence="1 2">Belongs to the anti-sigma-factor antagonist family.</text>
</comment>
<dbReference type="Pfam" id="PF01740">
    <property type="entry name" value="STAS"/>
    <property type="match status" value="1"/>
</dbReference>
<evidence type="ECO:0000256" key="2">
    <source>
        <dbReference type="RuleBase" id="RU003749"/>
    </source>
</evidence>
<dbReference type="CDD" id="cd07043">
    <property type="entry name" value="STAS_anti-anti-sigma_factors"/>
    <property type="match status" value="1"/>
</dbReference>
<protein>
    <recommendedName>
        <fullName evidence="2">Anti-sigma factor antagonist</fullName>
    </recommendedName>
</protein>
<evidence type="ECO:0000313" key="4">
    <source>
        <dbReference type="EMBL" id="MDY0873947.1"/>
    </source>
</evidence>
<organism evidence="4 5">
    <name type="scientific">Dongia rigui</name>
    <dbReference type="NCBI Taxonomy" id="940149"/>
    <lineage>
        <taxon>Bacteria</taxon>
        <taxon>Pseudomonadati</taxon>
        <taxon>Pseudomonadota</taxon>
        <taxon>Alphaproteobacteria</taxon>
        <taxon>Rhodospirillales</taxon>
        <taxon>Dongiaceae</taxon>
        <taxon>Dongia</taxon>
    </lineage>
</organism>
<feature type="domain" description="STAS" evidence="3">
    <location>
        <begin position="2"/>
        <end position="110"/>
    </location>
</feature>
<dbReference type="NCBIfam" id="TIGR00377">
    <property type="entry name" value="ant_ant_sig"/>
    <property type="match status" value="1"/>
</dbReference>
<dbReference type="Gene3D" id="3.30.750.24">
    <property type="entry name" value="STAS domain"/>
    <property type="match status" value="1"/>
</dbReference>
<reference evidence="4 5" key="1">
    <citation type="journal article" date="2013" name="Antonie Van Leeuwenhoek">
        <title>Dongia rigui sp. nov., isolated from freshwater of a large wetland in Korea.</title>
        <authorList>
            <person name="Baik K.S."/>
            <person name="Hwang Y.M."/>
            <person name="Choi J.S."/>
            <person name="Kwon J."/>
            <person name="Seong C.N."/>
        </authorList>
    </citation>
    <scope>NUCLEOTIDE SEQUENCE [LARGE SCALE GENOMIC DNA]</scope>
    <source>
        <strain evidence="4 5">04SU4-P</strain>
    </source>
</reference>
<proteinExistence type="inferred from homology"/>
<dbReference type="RefSeq" id="WP_320502417.1">
    <property type="nucleotide sequence ID" value="NZ_JAXCLX010000003.1"/>
</dbReference>
<evidence type="ECO:0000313" key="5">
    <source>
        <dbReference type="Proteomes" id="UP001271769"/>
    </source>
</evidence>
<accession>A0ABU5E2W9</accession>
<dbReference type="InterPro" id="IPR002645">
    <property type="entry name" value="STAS_dom"/>
</dbReference>
<dbReference type="EMBL" id="JAXCLX010000003">
    <property type="protein sequence ID" value="MDY0873947.1"/>
    <property type="molecule type" value="Genomic_DNA"/>
</dbReference>
<dbReference type="PANTHER" id="PTHR33495">
    <property type="entry name" value="ANTI-SIGMA FACTOR ANTAGONIST TM_1081-RELATED-RELATED"/>
    <property type="match status" value="1"/>
</dbReference>
<gene>
    <name evidence="4" type="ORF">SMD31_18545</name>
</gene>
<dbReference type="SUPFAM" id="SSF52091">
    <property type="entry name" value="SpoIIaa-like"/>
    <property type="match status" value="1"/>
</dbReference>
<evidence type="ECO:0000259" key="3">
    <source>
        <dbReference type="PROSITE" id="PS50801"/>
    </source>
</evidence>
<name>A0ABU5E2W9_9PROT</name>
<dbReference type="Proteomes" id="UP001271769">
    <property type="component" value="Unassembled WGS sequence"/>
</dbReference>
<dbReference type="InterPro" id="IPR003658">
    <property type="entry name" value="Anti-sigma_ant"/>
</dbReference>
<evidence type="ECO:0000256" key="1">
    <source>
        <dbReference type="ARBA" id="ARBA00009013"/>
    </source>
</evidence>
<sequence>MSVSSVREEQGKIVIALEGDIDLENAGEVRKALLANLKQKKDLLIDLSAVTYIDSSGIASLVEGLQVARKQKNELSLVSVSVRARRVLELARLDKVFAIHGDVAAALAARP</sequence>